<feature type="region of interest" description="Disordered" evidence="1">
    <location>
        <begin position="324"/>
        <end position="357"/>
    </location>
</feature>
<evidence type="ECO:0000256" key="1">
    <source>
        <dbReference type="SAM" id="MobiDB-lite"/>
    </source>
</evidence>
<keyword evidence="4" id="KW-1185">Reference proteome</keyword>
<dbReference type="PROSITE" id="PS51038">
    <property type="entry name" value="BAH"/>
    <property type="match status" value="1"/>
</dbReference>
<dbReference type="Gene3D" id="2.30.30.490">
    <property type="match status" value="1"/>
</dbReference>
<dbReference type="CDD" id="cd04370">
    <property type="entry name" value="BAH"/>
    <property type="match status" value="1"/>
</dbReference>
<dbReference type="InterPro" id="IPR011011">
    <property type="entry name" value="Znf_FYVE_PHD"/>
</dbReference>
<accession>A0A086T566</accession>
<dbReference type="PANTHER" id="PTHR46364">
    <property type="entry name" value="OS08G0421900 PROTEIN"/>
    <property type="match status" value="1"/>
</dbReference>
<dbReference type="InterPro" id="IPR001025">
    <property type="entry name" value="BAH_dom"/>
</dbReference>
<feature type="compositionally biased region" description="Low complexity" evidence="1">
    <location>
        <begin position="378"/>
        <end position="392"/>
    </location>
</feature>
<dbReference type="CDD" id="cd15489">
    <property type="entry name" value="PHD_SF"/>
    <property type="match status" value="1"/>
</dbReference>
<dbReference type="Proteomes" id="UP000029964">
    <property type="component" value="Unassembled WGS sequence"/>
</dbReference>
<feature type="compositionally biased region" description="Basic and acidic residues" evidence="1">
    <location>
        <begin position="31"/>
        <end position="54"/>
    </location>
</feature>
<dbReference type="SUPFAM" id="SSF57903">
    <property type="entry name" value="FYVE/PHD zinc finger"/>
    <property type="match status" value="1"/>
</dbReference>
<reference evidence="4" key="1">
    <citation type="journal article" date="2014" name="Genome Announc.">
        <title>Genome sequence and annotation of Acremonium chrysogenum, producer of the beta-lactam antibiotic cephalosporin C.</title>
        <authorList>
            <person name="Terfehr D."/>
            <person name="Dahlmann T.A."/>
            <person name="Specht T."/>
            <person name="Zadra I."/>
            <person name="Kuernsteiner H."/>
            <person name="Kueck U."/>
        </authorList>
    </citation>
    <scope>NUCLEOTIDE SEQUENCE [LARGE SCALE GENOMIC DNA]</scope>
    <source>
        <strain evidence="4">ATCC 11550 / CBS 779.69 / DSM 880 / IAM 14645 / JCM 23072 / IMI 49137</strain>
    </source>
</reference>
<dbReference type="EMBL" id="JPKY01000047">
    <property type="protein sequence ID" value="KFH44498.1"/>
    <property type="molecule type" value="Genomic_DNA"/>
</dbReference>
<evidence type="ECO:0000313" key="3">
    <source>
        <dbReference type="EMBL" id="KFH44498.1"/>
    </source>
</evidence>
<dbReference type="InterPro" id="IPR043151">
    <property type="entry name" value="BAH_sf"/>
</dbReference>
<dbReference type="GO" id="GO:0003682">
    <property type="term" value="F:chromatin binding"/>
    <property type="evidence" value="ECO:0007669"/>
    <property type="project" value="InterPro"/>
</dbReference>
<comment type="caution">
    <text evidence="3">The sequence shown here is derived from an EMBL/GenBank/DDBJ whole genome shotgun (WGS) entry which is preliminary data.</text>
</comment>
<feature type="region of interest" description="Disordered" evidence="1">
    <location>
        <begin position="373"/>
        <end position="400"/>
    </location>
</feature>
<feature type="domain" description="BAH" evidence="2">
    <location>
        <begin position="104"/>
        <end position="268"/>
    </location>
</feature>
<evidence type="ECO:0000259" key="2">
    <source>
        <dbReference type="PROSITE" id="PS51038"/>
    </source>
</evidence>
<proteinExistence type="predicted"/>
<dbReference type="OrthoDB" id="10259622at2759"/>
<protein>
    <recommendedName>
        <fullName evidence="2">BAH domain-containing protein</fullName>
    </recommendedName>
</protein>
<dbReference type="AlphaFoldDB" id="A0A086T566"/>
<gene>
    <name evidence="3" type="ORF">ACRE_047050</name>
</gene>
<name>A0A086T566_HAPC1</name>
<feature type="region of interest" description="Disordered" evidence="1">
    <location>
        <begin position="30"/>
        <end position="67"/>
    </location>
</feature>
<evidence type="ECO:0000313" key="4">
    <source>
        <dbReference type="Proteomes" id="UP000029964"/>
    </source>
</evidence>
<feature type="compositionally biased region" description="Basic and acidic residues" evidence="1">
    <location>
        <begin position="345"/>
        <end position="355"/>
    </location>
</feature>
<organism evidence="3 4">
    <name type="scientific">Hapsidospora chrysogenum (strain ATCC 11550 / CBS 779.69 / DSM 880 / IAM 14645 / JCM 23072 / IMI 49137)</name>
    <name type="common">Acremonium chrysogenum</name>
    <dbReference type="NCBI Taxonomy" id="857340"/>
    <lineage>
        <taxon>Eukaryota</taxon>
        <taxon>Fungi</taxon>
        <taxon>Dikarya</taxon>
        <taxon>Ascomycota</taxon>
        <taxon>Pezizomycotina</taxon>
        <taxon>Sordariomycetes</taxon>
        <taxon>Hypocreomycetidae</taxon>
        <taxon>Hypocreales</taxon>
        <taxon>Bionectriaceae</taxon>
        <taxon>Hapsidospora</taxon>
    </lineage>
</organism>
<dbReference type="STRING" id="857340.A0A086T566"/>
<dbReference type="HOGENOM" id="CLU_028410_0_0_1"/>
<sequence length="450" mass="50822">MPSTKRSRPDADENRAECYYTVRQRAATARELARHQDRKARRDQPLEEDKKAEWHWQTSPFNPTGFTKSSETMDLKYAIDTDPHMAPAQWGDMTRYNSFVLGKEKFYTDDFVFVANEETVKRQKANDGGANGSGPRRADNGWVARILEIRASDEQHVYARVYWMYWPEELPAGTHCGRKTIRGGRQPYHGQHELIASNHSRGSPSTFVMENRVADNEASYPVDVINAVSVTMAAEVNHWIETDEDDTQPALYWRQAYNCNTSQLSPAKEVCRCEMPAHPDKLLIRCSSPQCGKWMHEDCLRHDALMRVYERLGKKSPQIFEGELDGVKKEEPPPPEGLVSPPATDAEKKEAEDRPPLQQLNDIKLPLFVGSPRPSPSPAAAAAAVGARGRSSTPKKGVKKEPYKGLFEAEIRLDDGPTAWQIKDLRPDVDGGSKAWLEQAYCMFCSQSID</sequence>
<feature type="compositionally biased region" description="Polar residues" evidence="1">
    <location>
        <begin position="56"/>
        <end position="67"/>
    </location>
</feature>